<comment type="caution">
    <text evidence="1">The sequence shown here is derived from an EMBL/GenBank/DDBJ whole genome shotgun (WGS) entry which is preliminary data.</text>
</comment>
<organism evidence="1 2">
    <name type="scientific">Nicotiana attenuata</name>
    <name type="common">Coyote tobacco</name>
    <dbReference type="NCBI Taxonomy" id="49451"/>
    <lineage>
        <taxon>Eukaryota</taxon>
        <taxon>Viridiplantae</taxon>
        <taxon>Streptophyta</taxon>
        <taxon>Embryophyta</taxon>
        <taxon>Tracheophyta</taxon>
        <taxon>Spermatophyta</taxon>
        <taxon>Magnoliopsida</taxon>
        <taxon>eudicotyledons</taxon>
        <taxon>Gunneridae</taxon>
        <taxon>Pentapetalae</taxon>
        <taxon>asterids</taxon>
        <taxon>lamiids</taxon>
        <taxon>Solanales</taxon>
        <taxon>Solanaceae</taxon>
        <taxon>Nicotianoideae</taxon>
        <taxon>Nicotianeae</taxon>
        <taxon>Nicotiana</taxon>
    </lineage>
</organism>
<dbReference type="EMBL" id="MJEQ01004491">
    <property type="protein sequence ID" value="OIT21235.1"/>
    <property type="molecule type" value="Genomic_DNA"/>
</dbReference>
<dbReference type="SUPFAM" id="SSF53098">
    <property type="entry name" value="Ribonuclease H-like"/>
    <property type="match status" value="1"/>
</dbReference>
<dbReference type="STRING" id="49451.A0A1J6KEI9"/>
<evidence type="ECO:0008006" key="3">
    <source>
        <dbReference type="Google" id="ProtNLM"/>
    </source>
</evidence>
<evidence type="ECO:0000313" key="1">
    <source>
        <dbReference type="EMBL" id="OIT21235.1"/>
    </source>
</evidence>
<protein>
    <recommendedName>
        <fullName evidence="3">HAT C-terminal dimerisation domain-containing protein</fullName>
    </recommendedName>
</protein>
<name>A0A1J6KEI9_NICAT</name>
<dbReference type="Gramene" id="OIT21235">
    <property type="protein sequence ID" value="OIT21235"/>
    <property type="gene ID" value="A4A49_57313"/>
</dbReference>
<gene>
    <name evidence="1" type="ORF">A4A49_57313</name>
</gene>
<dbReference type="Proteomes" id="UP000187609">
    <property type="component" value="Unassembled WGS sequence"/>
</dbReference>
<evidence type="ECO:0000313" key="2">
    <source>
        <dbReference type="Proteomes" id="UP000187609"/>
    </source>
</evidence>
<sequence length="153" mass="18113">KEFTAGQELLKPSFTRYSSTFTTVQSLLDHRNGLKRMFQSNKWLSSRYSKLEDGKEVEKIVLNATFWRKMQYVRKSVDPILEVLQKINCNESHSIPFIYNNVYQAKLAVKTNHNDDEGKYRNILDIIDSHWNSLSHHPLYLAAHFLNPSYRYR</sequence>
<dbReference type="OMA" id="INCNESH"/>
<proteinExistence type="predicted"/>
<feature type="non-terminal residue" evidence="1">
    <location>
        <position position="1"/>
    </location>
</feature>
<feature type="non-terminal residue" evidence="1">
    <location>
        <position position="153"/>
    </location>
</feature>
<dbReference type="AlphaFoldDB" id="A0A1J6KEI9"/>
<reference evidence="1" key="1">
    <citation type="submission" date="2016-11" db="EMBL/GenBank/DDBJ databases">
        <title>The genome of Nicotiana attenuata.</title>
        <authorList>
            <person name="Xu S."/>
            <person name="Brockmoeller T."/>
            <person name="Gaquerel E."/>
            <person name="Navarro A."/>
            <person name="Kuhl H."/>
            <person name="Gase K."/>
            <person name="Ling Z."/>
            <person name="Zhou W."/>
            <person name="Kreitzer C."/>
            <person name="Stanke M."/>
            <person name="Tang H."/>
            <person name="Lyons E."/>
            <person name="Pandey P."/>
            <person name="Pandey S.P."/>
            <person name="Timmermann B."/>
            <person name="Baldwin I.T."/>
        </authorList>
    </citation>
    <scope>NUCLEOTIDE SEQUENCE [LARGE SCALE GENOMIC DNA]</scope>
    <source>
        <strain evidence="1">UT</strain>
    </source>
</reference>
<dbReference type="InterPro" id="IPR012337">
    <property type="entry name" value="RNaseH-like_sf"/>
</dbReference>
<accession>A0A1J6KEI9</accession>
<keyword evidence="2" id="KW-1185">Reference proteome</keyword>